<protein>
    <submittedName>
        <fullName evidence="1">Transcription factor ETV6</fullName>
    </submittedName>
</protein>
<accession>A0A8J6A1H7</accession>
<evidence type="ECO:0000313" key="2">
    <source>
        <dbReference type="Proteomes" id="UP000700334"/>
    </source>
</evidence>
<dbReference type="Proteomes" id="UP000700334">
    <property type="component" value="Unassembled WGS sequence"/>
</dbReference>
<dbReference type="EMBL" id="JAGFMF010011760">
    <property type="protein sequence ID" value="KAG8513779.1"/>
    <property type="molecule type" value="Genomic_DNA"/>
</dbReference>
<gene>
    <name evidence="1" type="ORF">J0S82_000448</name>
</gene>
<sequence length="90" mass="9771">MSRCADADACRCAPGTVCTLVPGPGAPHEPAARLGWSRDGAATRECNLCAAACSPRFMKTPDEIMSGRTDRLEHLESQELDEQIYQEDEC</sequence>
<dbReference type="AlphaFoldDB" id="A0A8J6A1H7"/>
<reference evidence="1" key="1">
    <citation type="journal article" date="2021" name="Evol. Appl.">
        <title>The genome of the Pyrenean desman and the effects of bottlenecks and inbreeding on the genomic landscape of an endangered species.</title>
        <authorList>
            <person name="Escoda L."/>
            <person name="Castresana J."/>
        </authorList>
    </citation>
    <scope>NUCLEOTIDE SEQUENCE</scope>
    <source>
        <strain evidence="1">IBE-C5619</strain>
    </source>
</reference>
<evidence type="ECO:0000313" key="1">
    <source>
        <dbReference type="EMBL" id="KAG8513779.1"/>
    </source>
</evidence>
<name>A0A8J6A1H7_GALPY</name>
<comment type="caution">
    <text evidence="1">The sequence shown here is derived from an EMBL/GenBank/DDBJ whole genome shotgun (WGS) entry which is preliminary data.</text>
</comment>
<proteinExistence type="predicted"/>
<keyword evidence="2" id="KW-1185">Reference proteome</keyword>
<organism evidence="1 2">
    <name type="scientific">Galemys pyrenaicus</name>
    <name type="common">Iberian desman</name>
    <name type="synonym">Pyrenean desman</name>
    <dbReference type="NCBI Taxonomy" id="202257"/>
    <lineage>
        <taxon>Eukaryota</taxon>
        <taxon>Metazoa</taxon>
        <taxon>Chordata</taxon>
        <taxon>Craniata</taxon>
        <taxon>Vertebrata</taxon>
        <taxon>Euteleostomi</taxon>
        <taxon>Mammalia</taxon>
        <taxon>Eutheria</taxon>
        <taxon>Laurasiatheria</taxon>
        <taxon>Eulipotyphla</taxon>
        <taxon>Talpidae</taxon>
        <taxon>Galemys</taxon>
    </lineage>
</organism>